<proteinExistence type="predicted"/>
<sequence length="331" mass="39092">MLQGLQNMGNTCSINTMIQCLGHCDLFRKFLLEETQLFHKKEQYQFSMGDELRMICKQLWVDQDSLIPSRFLSALQETLGKDFRIGREQMDLTEVWMILIQNLLEESHQFQFKSNYFQTRSYPHPMLDYLHKEMIEQLTKHSQNTNSPLLDLIQGVQVQQMECKTCGKLYHNIEPFQCTYFELPQKEIVQFEECLIKWLEKDTVEDWKCDQCKGSTNEKILRVWRLPNIWMIVLKRFNGLKKLHIPVNIPLELHLPTGFEMAKPSACSYQLKAIGNHYGSLYGGHYNAICKNDSESHPWCLYDDLSITHLTNILSILQKNRDAYVLFYERC</sequence>
<reference evidence="2" key="1">
    <citation type="journal article" date="2020" name="Nature">
        <title>Giant virus diversity and host interactions through global metagenomics.</title>
        <authorList>
            <person name="Schulz F."/>
            <person name="Roux S."/>
            <person name="Paez-Espino D."/>
            <person name="Jungbluth S."/>
            <person name="Walsh D.A."/>
            <person name="Denef V.J."/>
            <person name="McMahon K.D."/>
            <person name="Konstantinidis K.T."/>
            <person name="Eloe-Fadrosh E.A."/>
            <person name="Kyrpides N.C."/>
            <person name="Woyke T."/>
        </authorList>
    </citation>
    <scope>NUCLEOTIDE SEQUENCE</scope>
    <source>
        <strain evidence="2">GVMAG-M-3300021962-46</strain>
    </source>
</reference>
<accession>A0A6C0CTP3</accession>
<dbReference type="PROSITE" id="PS50235">
    <property type="entry name" value="USP_3"/>
    <property type="match status" value="1"/>
</dbReference>
<organism evidence="2">
    <name type="scientific">viral metagenome</name>
    <dbReference type="NCBI Taxonomy" id="1070528"/>
    <lineage>
        <taxon>unclassified sequences</taxon>
        <taxon>metagenomes</taxon>
        <taxon>organismal metagenomes</taxon>
    </lineage>
</organism>
<dbReference type="PROSITE" id="PS00973">
    <property type="entry name" value="USP_2"/>
    <property type="match status" value="1"/>
</dbReference>
<protein>
    <recommendedName>
        <fullName evidence="1">USP domain-containing protein</fullName>
    </recommendedName>
</protein>
<dbReference type="InterPro" id="IPR001394">
    <property type="entry name" value="Peptidase_C19_UCH"/>
</dbReference>
<dbReference type="GO" id="GO:0016579">
    <property type="term" value="P:protein deubiquitination"/>
    <property type="evidence" value="ECO:0007669"/>
    <property type="project" value="InterPro"/>
</dbReference>
<dbReference type="InterPro" id="IPR018200">
    <property type="entry name" value="USP_CS"/>
</dbReference>
<dbReference type="Pfam" id="PF00443">
    <property type="entry name" value="UCH"/>
    <property type="match status" value="1"/>
</dbReference>
<dbReference type="InterPro" id="IPR050185">
    <property type="entry name" value="Ub_carboxyl-term_hydrolase"/>
</dbReference>
<name>A0A6C0CTP3_9ZZZZ</name>
<dbReference type="GO" id="GO:0004843">
    <property type="term" value="F:cysteine-type deubiquitinase activity"/>
    <property type="evidence" value="ECO:0007669"/>
    <property type="project" value="InterPro"/>
</dbReference>
<dbReference type="EMBL" id="MN739480">
    <property type="protein sequence ID" value="QHT07250.1"/>
    <property type="molecule type" value="Genomic_DNA"/>
</dbReference>
<dbReference type="Gene3D" id="3.90.70.10">
    <property type="entry name" value="Cysteine proteinases"/>
    <property type="match status" value="1"/>
</dbReference>
<feature type="domain" description="USP" evidence="1">
    <location>
        <begin position="3"/>
        <end position="331"/>
    </location>
</feature>
<evidence type="ECO:0000313" key="2">
    <source>
        <dbReference type="EMBL" id="QHT07250.1"/>
    </source>
</evidence>
<dbReference type="InterPro" id="IPR038765">
    <property type="entry name" value="Papain-like_cys_pep_sf"/>
</dbReference>
<dbReference type="AlphaFoldDB" id="A0A6C0CTP3"/>
<dbReference type="SUPFAM" id="SSF54001">
    <property type="entry name" value="Cysteine proteinases"/>
    <property type="match status" value="1"/>
</dbReference>
<evidence type="ECO:0000259" key="1">
    <source>
        <dbReference type="PROSITE" id="PS50235"/>
    </source>
</evidence>
<dbReference type="InterPro" id="IPR028889">
    <property type="entry name" value="USP"/>
</dbReference>
<dbReference type="PANTHER" id="PTHR21646">
    <property type="entry name" value="UBIQUITIN CARBOXYL-TERMINAL HYDROLASE"/>
    <property type="match status" value="1"/>
</dbReference>